<dbReference type="EMBL" id="QFXU01000022">
    <property type="protein sequence ID" value="KAF4327355.1"/>
    <property type="molecule type" value="Genomic_DNA"/>
</dbReference>
<evidence type="ECO:0000313" key="5">
    <source>
        <dbReference type="Proteomes" id="UP000232684"/>
    </source>
</evidence>
<dbReference type="NCBIfam" id="TIGR01477">
    <property type="entry name" value="RIFIN"/>
    <property type="match status" value="1"/>
</dbReference>
<feature type="transmembrane region" description="Helical" evidence="1">
    <location>
        <begin position="302"/>
        <end position="325"/>
    </location>
</feature>
<feature type="signal peptide" evidence="2">
    <location>
        <begin position="1"/>
        <end position="27"/>
    </location>
</feature>
<evidence type="ECO:0000313" key="3">
    <source>
        <dbReference type="EMBL" id="KAF4327355.1"/>
    </source>
</evidence>
<proteinExistence type="predicted"/>
<evidence type="ECO:0000256" key="2">
    <source>
        <dbReference type="SAM" id="SignalP"/>
    </source>
</evidence>
<dbReference type="Proteomes" id="UP000754359">
    <property type="component" value="Unassembled WGS sequence"/>
</dbReference>
<dbReference type="SMR" id="A0A2I0BXY0"/>
<name>A0A2I0BXY0_PLAFO</name>
<dbReference type="InterPro" id="IPR006373">
    <property type="entry name" value="VSA_Rifin"/>
</dbReference>
<evidence type="ECO:0000313" key="6">
    <source>
        <dbReference type="Proteomes" id="UP000754359"/>
    </source>
</evidence>
<gene>
    <name evidence="4" type="ORF">CK202_1555</name>
    <name evidence="3" type="ORF">CYL21_4850</name>
</gene>
<dbReference type="Pfam" id="PF02009">
    <property type="entry name" value="RIFIN"/>
    <property type="match status" value="1"/>
</dbReference>
<feature type="chain" id="PRO_5036317660" evidence="2">
    <location>
        <begin position="28"/>
        <end position="345"/>
    </location>
</feature>
<dbReference type="EMBL" id="NYMT01000004">
    <property type="protein sequence ID" value="PKC48155.1"/>
    <property type="molecule type" value="Genomic_DNA"/>
</dbReference>
<reference evidence="4 5" key="1">
    <citation type="submission" date="2017-11" db="EMBL/GenBank/DDBJ databases">
        <title>Plasmodium falciparum NF54 genome assembly.</title>
        <authorList>
            <person name="Bryant J.M."/>
            <person name="Baumgarten S."/>
            <person name="Scheidig-Benatar C."/>
            <person name="Scherf A."/>
        </authorList>
    </citation>
    <scope>NUCLEOTIDE SEQUENCE [LARGE SCALE GENOMIC DNA]</scope>
    <source>
        <strain evidence="4">NF54</strain>
    </source>
</reference>
<sequence length="345" mass="37839">MKLHCSKILLFLLPLNILVTSLSNVYSKNKSYITQRHTPRYTSRVLSECDIPSSIYDNDPDMKSVKGTFDRQTSQRFEEYDERMKGKRQKRKEERDKNIQEIIEKDRMDKSLAEKVEKCCLICGCGLGGVAASVGLIGGLTVNELKKAAMVVAIAGAQKSGALAGEVARIPAAIEAVISGIEREFGVSTDGVQGLKSLFTANTYNDVTMIARAINSEYNASSCLIGRSATDNSICPWVMTKQGAAPRIQGKAVSTYEVIETAVKSIVSDAPKAAETAVETATKEFIKASTDAVESTYASCQIAIIASVVAILIIVLVMIIIYLILRYRRKKKMKKKAQYTKLLNE</sequence>
<evidence type="ECO:0000313" key="4">
    <source>
        <dbReference type="EMBL" id="PKC48155.1"/>
    </source>
</evidence>
<keyword evidence="2" id="KW-0732">Signal</keyword>
<dbReference type="Proteomes" id="UP000232684">
    <property type="component" value="Unassembled WGS sequence"/>
</dbReference>
<keyword evidence="1" id="KW-0472">Membrane</keyword>
<keyword evidence="1" id="KW-1133">Transmembrane helix</keyword>
<dbReference type="AlphaFoldDB" id="A0A2I0BXY0"/>
<reference evidence="3 6" key="2">
    <citation type="submission" date="2018-05" db="EMBL/GenBank/DDBJ databases">
        <title>Genome assembly of Plasmodium falciparum NF54 DiCre.</title>
        <authorList>
            <person name="Baumgarten S."/>
            <person name="Treeck M."/>
            <person name="Scherf A."/>
        </authorList>
    </citation>
    <scope>NUCLEOTIDE SEQUENCE [LARGE SCALE GENOMIC DNA]</scope>
    <source>
        <strain evidence="3">NF54</strain>
    </source>
</reference>
<protein>
    <submittedName>
        <fullName evidence="4">Rifin</fullName>
    </submittedName>
</protein>
<keyword evidence="1" id="KW-0812">Transmembrane</keyword>
<evidence type="ECO:0000256" key="1">
    <source>
        <dbReference type="SAM" id="Phobius"/>
    </source>
</evidence>
<accession>A0A2I0BXY0</accession>
<comment type="caution">
    <text evidence="4">The sequence shown here is derived from an EMBL/GenBank/DDBJ whole genome shotgun (WGS) entry which is preliminary data.</text>
</comment>
<organism evidence="4 5">
    <name type="scientific">Plasmodium falciparum (isolate NF54)</name>
    <dbReference type="NCBI Taxonomy" id="5843"/>
    <lineage>
        <taxon>Eukaryota</taxon>
        <taxon>Sar</taxon>
        <taxon>Alveolata</taxon>
        <taxon>Apicomplexa</taxon>
        <taxon>Aconoidasida</taxon>
        <taxon>Haemosporida</taxon>
        <taxon>Plasmodiidae</taxon>
        <taxon>Plasmodium</taxon>
        <taxon>Plasmodium (Laverania)</taxon>
    </lineage>
</organism>
<dbReference type="VEuPathDB" id="PlasmoDB:PfNF54_120058700"/>